<dbReference type="PANTHER" id="PTHR35176">
    <property type="entry name" value="HEME OXYGENASE HI_0854-RELATED"/>
    <property type="match status" value="1"/>
</dbReference>
<reference evidence="3" key="1">
    <citation type="submission" date="2011-04" db="EMBL/GenBank/DDBJ databases">
        <title>Taxonomic and functional metagenomic profiling of the microbial community in the anoxic sediment of a brackish shallow lake (Laguna de Carrizo Central Spain).</title>
        <authorList>
            <consortium name="CONSOLIDER consortium CSD2007-00005"/>
            <person name="Guazzaroni M.-E."/>
            <person name="Richter M."/>
            <person name="Garcia-Salamanca A."/>
            <person name="Yarza P."/>
            <person name="Ferrer M."/>
        </authorList>
    </citation>
    <scope>NUCLEOTIDE SEQUENCE</scope>
</reference>
<evidence type="ECO:0000256" key="1">
    <source>
        <dbReference type="ARBA" id="ARBA00023002"/>
    </source>
</evidence>
<dbReference type="GO" id="GO:0016627">
    <property type="term" value="F:oxidoreductase activity, acting on the CH-CH group of donors"/>
    <property type="evidence" value="ECO:0007669"/>
    <property type="project" value="TreeGrafter"/>
</dbReference>
<dbReference type="InterPro" id="IPR052019">
    <property type="entry name" value="F420H2_bilvrd_red/Heme_oxyg"/>
</dbReference>
<gene>
    <name evidence="3" type="ORF">LDC_03583</name>
</gene>
<protein>
    <submittedName>
        <fullName evidence="3">Pyridoxamine 5'-phosphate oxidase-related FMN-binding protein</fullName>
    </submittedName>
</protein>
<dbReference type="PANTHER" id="PTHR35176:SF6">
    <property type="entry name" value="HEME OXYGENASE HI_0854-RELATED"/>
    <property type="match status" value="1"/>
</dbReference>
<feature type="domain" description="Pyridoxamine 5'-phosphate oxidase N-terminal" evidence="2">
    <location>
        <begin position="22"/>
        <end position="152"/>
    </location>
</feature>
<organism evidence="3">
    <name type="scientific">uncultured microorganism</name>
    <dbReference type="NCBI Taxonomy" id="358574"/>
    <lineage>
        <taxon>unclassified sequences</taxon>
        <taxon>environmental samples</taxon>
    </lineage>
</organism>
<dbReference type="InterPro" id="IPR011576">
    <property type="entry name" value="Pyridox_Oxase_N"/>
</dbReference>
<keyword evidence="1" id="KW-0560">Oxidoreductase</keyword>
<sequence>MSTAYRWVEPPWPLTELPREQLEDRIQQLLGSTNMCVMATVNAKGQPIASPIEFYADGLDLYMLPDPGTPKLKALQRDPHISVAVHGAYHGWHSARGAQIFGQAHILEPHAPGWERGMKVFRWHEWMSDLAMDTSKPFERQVLKVVPDRILYTETWLWKLGFGAKQKWVRQG</sequence>
<dbReference type="InterPro" id="IPR012349">
    <property type="entry name" value="Split_barrel_FMN-bd"/>
</dbReference>
<dbReference type="GO" id="GO:0070967">
    <property type="term" value="F:coenzyme F420 binding"/>
    <property type="evidence" value="ECO:0007669"/>
    <property type="project" value="TreeGrafter"/>
</dbReference>
<name>F8UH42_9ZZZZ</name>
<dbReference type="EMBL" id="JF805057">
    <property type="protein sequence ID" value="AEI30349.1"/>
    <property type="molecule type" value="Genomic_DNA"/>
</dbReference>
<dbReference type="SUPFAM" id="SSF50475">
    <property type="entry name" value="FMN-binding split barrel"/>
    <property type="match status" value="1"/>
</dbReference>
<dbReference type="AlphaFoldDB" id="F8UH42"/>
<evidence type="ECO:0000313" key="3">
    <source>
        <dbReference type="EMBL" id="AEI30349.1"/>
    </source>
</evidence>
<dbReference type="Gene3D" id="2.30.110.10">
    <property type="entry name" value="Electron Transport, Fmn-binding Protein, Chain A"/>
    <property type="match status" value="1"/>
</dbReference>
<proteinExistence type="predicted"/>
<evidence type="ECO:0000259" key="2">
    <source>
        <dbReference type="Pfam" id="PF01243"/>
    </source>
</evidence>
<accession>F8UH42</accession>
<dbReference type="Pfam" id="PF01243">
    <property type="entry name" value="PNPOx_N"/>
    <property type="match status" value="1"/>
</dbReference>